<dbReference type="Gramene" id="mRNA:HanXRQr2_Chr09g0407081">
    <property type="protein sequence ID" value="mRNA:HanXRQr2_Chr09g0407081"/>
    <property type="gene ID" value="HanXRQr2_Chr09g0407081"/>
</dbReference>
<proteinExistence type="predicted"/>
<organism evidence="2 3">
    <name type="scientific">Helianthus annuus</name>
    <name type="common">Common sunflower</name>
    <dbReference type="NCBI Taxonomy" id="4232"/>
    <lineage>
        <taxon>Eukaryota</taxon>
        <taxon>Viridiplantae</taxon>
        <taxon>Streptophyta</taxon>
        <taxon>Embryophyta</taxon>
        <taxon>Tracheophyta</taxon>
        <taxon>Spermatophyta</taxon>
        <taxon>Magnoliopsida</taxon>
        <taxon>eudicotyledons</taxon>
        <taxon>Gunneridae</taxon>
        <taxon>Pentapetalae</taxon>
        <taxon>asterids</taxon>
        <taxon>campanulids</taxon>
        <taxon>Asterales</taxon>
        <taxon>Asteraceae</taxon>
        <taxon>Asteroideae</taxon>
        <taxon>Heliantheae alliance</taxon>
        <taxon>Heliantheae</taxon>
        <taxon>Helianthus</taxon>
    </lineage>
</organism>
<accession>A0A9K3I923</accession>
<gene>
    <name evidence="2" type="ORF">HanXRQr2_Chr09g0407081</name>
</gene>
<evidence type="ECO:0000256" key="1">
    <source>
        <dbReference type="SAM" id="Phobius"/>
    </source>
</evidence>
<comment type="caution">
    <text evidence="2">The sequence shown here is derived from an EMBL/GenBank/DDBJ whole genome shotgun (WGS) entry which is preliminary data.</text>
</comment>
<reference evidence="2" key="1">
    <citation type="journal article" date="2017" name="Nature">
        <title>The sunflower genome provides insights into oil metabolism, flowering and Asterid evolution.</title>
        <authorList>
            <person name="Badouin H."/>
            <person name="Gouzy J."/>
            <person name="Grassa C.J."/>
            <person name="Murat F."/>
            <person name="Staton S.E."/>
            <person name="Cottret L."/>
            <person name="Lelandais-Briere C."/>
            <person name="Owens G.L."/>
            <person name="Carrere S."/>
            <person name="Mayjonade B."/>
            <person name="Legrand L."/>
            <person name="Gill N."/>
            <person name="Kane N.C."/>
            <person name="Bowers J.E."/>
            <person name="Hubner S."/>
            <person name="Bellec A."/>
            <person name="Berard A."/>
            <person name="Berges H."/>
            <person name="Blanchet N."/>
            <person name="Boniface M.C."/>
            <person name="Brunel D."/>
            <person name="Catrice O."/>
            <person name="Chaidir N."/>
            <person name="Claudel C."/>
            <person name="Donnadieu C."/>
            <person name="Faraut T."/>
            <person name="Fievet G."/>
            <person name="Helmstetter N."/>
            <person name="King M."/>
            <person name="Knapp S.J."/>
            <person name="Lai Z."/>
            <person name="Le Paslier M.C."/>
            <person name="Lippi Y."/>
            <person name="Lorenzon L."/>
            <person name="Mandel J.R."/>
            <person name="Marage G."/>
            <person name="Marchand G."/>
            <person name="Marquand E."/>
            <person name="Bret-Mestries E."/>
            <person name="Morien E."/>
            <person name="Nambeesan S."/>
            <person name="Nguyen T."/>
            <person name="Pegot-Espagnet P."/>
            <person name="Pouilly N."/>
            <person name="Raftis F."/>
            <person name="Sallet E."/>
            <person name="Schiex T."/>
            <person name="Thomas J."/>
            <person name="Vandecasteele C."/>
            <person name="Vares D."/>
            <person name="Vear F."/>
            <person name="Vautrin S."/>
            <person name="Crespi M."/>
            <person name="Mangin B."/>
            <person name="Burke J.M."/>
            <person name="Salse J."/>
            <person name="Munos S."/>
            <person name="Vincourt P."/>
            <person name="Rieseberg L.H."/>
            <person name="Langlade N.B."/>
        </authorList>
    </citation>
    <scope>NUCLEOTIDE SEQUENCE</scope>
    <source>
        <tissue evidence="2">Leaves</tissue>
    </source>
</reference>
<sequence length="44" mass="5002">MSHGSGGYLPQLTWAASTASITIHNLRVLYTIMRTSRGRYYEKL</sequence>
<keyword evidence="1" id="KW-1133">Transmembrane helix</keyword>
<keyword evidence="1" id="KW-0472">Membrane</keyword>
<evidence type="ECO:0000313" key="3">
    <source>
        <dbReference type="Proteomes" id="UP000215914"/>
    </source>
</evidence>
<name>A0A9K3I923_HELAN</name>
<reference evidence="2" key="2">
    <citation type="submission" date="2020-06" db="EMBL/GenBank/DDBJ databases">
        <title>Helianthus annuus Genome sequencing and assembly Release 2.</title>
        <authorList>
            <person name="Gouzy J."/>
            <person name="Langlade N."/>
            <person name="Munos S."/>
        </authorList>
    </citation>
    <scope>NUCLEOTIDE SEQUENCE</scope>
    <source>
        <tissue evidence="2">Leaves</tissue>
    </source>
</reference>
<dbReference type="EMBL" id="MNCJ02000324">
    <property type="protein sequence ID" value="KAF5792536.1"/>
    <property type="molecule type" value="Genomic_DNA"/>
</dbReference>
<keyword evidence="3" id="KW-1185">Reference proteome</keyword>
<protein>
    <submittedName>
        <fullName evidence="2">Uncharacterized protein</fullName>
    </submittedName>
</protein>
<dbReference type="AlphaFoldDB" id="A0A9K3I923"/>
<evidence type="ECO:0000313" key="2">
    <source>
        <dbReference type="EMBL" id="KAF5792536.1"/>
    </source>
</evidence>
<dbReference type="Proteomes" id="UP000215914">
    <property type="component" value="Unassembled WGS sequence"/>
</dbReference>
<keyword evidence="1" id="KW-0812">Transmembrane</keyword>
<feature type="transmembrane region" description="Helical" evidence="1">
    <location>
        <begin position="12"/>
        <end position="30"/>
    </location>
</feature>